<protein>
    <submittedName>
        <fullName evidence="3">Peptidoglycan-binding protein LysM</fullName>
    </submittedName>
</protein>
<dbReference type="PANTHER" id="PTHR33734:SF22">
    <property type="entry name" value="MEMBRANE-BOUND LYTIC MUREIN TRANSGLYCOSYLASE D"/>
    <property type="match status" value="1"/>
</dbReference>
<dbReference type="SUPFAM" id="SSF54106">
    <property type="entry name" value="LysM domain"/>
    <property type="match status" value="2"/>
</dbReference>
<evidence type="ECO:0000256" key="1">
    <source>
        <dbReference type="SAM" id="SignalP"/>
    </source>
</evidence>
<sequence length="460" mass="46132">MVNKLKKTMLATAAGVAALVGGHAAASADTVEVKAGDTLSGIAQANNTTTDELAKTNNISDQNLIIAGQTLTVADTKPAAISADGTTYTVQAGDSLSKVAEHTGVNVATLKALNGLSATDLIVTGQTLALKAAPAATAPTVTAAEQAQDLTYIAAADANKDSFMSLDEYNTFKANGGDVNQTAAKPVETVTVPENVAYIAAADTNKDGFMSAAEYQAYQANGGAAAAAAQSQQAAPVVSVPENVTYIAAADTNKDGFMSAAEYQAYQANGGAAAAAAQPQQAAPAAASVPENVTYIAAADTNKDGFMSAAEYQAYKANGGATATPAQPAARVTNVSTQQAASPVASSAAQTILNSLNAKRAALGLAPVRLDAGLSARAQARAQNAVDNGGLPVNHFGTNGEVVAIGWSAGTVINAWYNETNMTTNGTPGHKMWVANARASAVGFGIVGNTIVGVSDAGQY</sequence>
<feature type="domain" description="LysM" evidence="2">
    <location>
        <begin position="86"/>
        <end position="130"/>
    </location>
</feature>
<evidence type="ECO:0000313" key="4">
    <source>
        <dbReference type="Proteomes" id="UP000188147"/>
    </source>
</evidence>
<proteinExistence type="predicted"/>
<dbReference type="SUPFAM" id="SSF47473">
    <property type="entry name" value="EF-hand"/>
    <property type="match status" value="1"/>
</dbReference>
<dbReference type="SUPFAM" id="SSF55797">
    <property type="entry name" value="PR-1-like"/>
    <property type="match status" value="1"/>
</dbReference>
<dbReference type="Proteomes" id="UP000188147">
    <property type="component" value="Chromosome"/>
</dbReference>
<name>A0ABN4WLR9_9LACO</name>
<dbReference type="InterPro" id="IPR018392">
    <property type="entry name" value="LysM"/>
</dbReference>
<dbReference type="InterPro" id="IPR036779">
    <property type="entry name" value="LysM_dom_sf"/>
</dbReference>
<dbReference type="PROSITE" id="PS00018">
    <property type="entry name" value="EF_HAND_1"/>
    <property type="match status" value="3"/>
</dbReference>
<dbReference type="Pfam" id="PF00188">
    <property type="entry name" value="CAP"/>
    <property type="match status" value="1"/>
</dbReference>
<dbReference type="InterPro" id="IPR018247">
    <property type="entry name" value="EF_Hand_1_Ca_BS"/>
</dbReference>
<dbReference type="Gene3D" id="3.40.33.10">
    <property type="entry name" value="CAP"/>
    <property type="match status" value="1"/>
</dbReference>
<dbReference type="CDD" id="cd00118">
    <property type="entry name" value="LysM"/>
    <property type="match status" value="2"/>
</dbReference>
<feature type="chain" id="PRO_5047119951" evidence="1">
    <location>
        <begin position="29"/>
        <end position="460"/>
    </location>
</feature>
<dbReference type="SMART" id="SM00257">
    <property type="entry name" value="LysM"/>
    <property type="match status" value="2"/>
</dbReference>
<reference evidence="3 4" key="1">
    <citation type="submission" date="2016-06" db="EMBL/GenBank/DDBJ databases">
        <authorList>
            <person name="Kim H.J."/>
        </authorList>
    </citation>
    <scope>NUCLEOTIDE SEQUENCE [LARGE SCALE GENOMIC DNA]</scope>
    <source>
        <strain evidence="3 4">KFRI01</strain>
    </source>
</reference>
<dbReference type="SMART" id="SM00198">
    <property type="entry name" value="SCP"/>
    <property type="match status" value="1"/>
</dbReference>
<feature type="domain" description="LysM" evidence="2">
    <location>
        <begin position="29"/>
        <end position="73"/>
    </location>
</feature>
<dbReference type="RefSeq" id="WP_077281952.1">
    <property type="nucleotide sequence ID" value="NZ_CP016329.1"/>
</dbReference>
<dbReference type="PANTHER" id="PTHR33734">
    <property type="entry name" value="LYSM DOMAIN-CONTAINING GPI-ANCHORED PROTEIN 2"/>
    <property type="match status" value="1"/>
</dbReference>
<gene>
    <name evidence="3" type="ORF">A9176_01460</name>
</gene>
<dbReference type="EMBL" id="CP016329">
    <property type="protein sequence ID" value="AQN79146.1"/>
    <property type="molecule type" value="Genomic_DNA"/>
</dbReference>
<accession>A0ABN4WLR9</accession>
<feature type="signal peptide" evidence="1">
    <location>
        <begin position="1"/>
        <end position="28"/>
    </location>
</feature>
<dbReference type="InterPro" id="IPR035940">
    <property type="entry name" value="CAP_sf"/>
</dbReference>
<dbReference type="PROSITE" id="PS51782">
    <property type="entry name" value="LYSM"/>
    <property type="match status" value="2"/>
</dbReference>
<dbReference type="Pfam" id="PF01476">
    <property type="entry name" value="LysM"/>
    <property type="match status" value="2"/>
</dbReference>
<evidence type="ECO:0000313" key="3">
    <source>
        <dbReference type="EMBL" id="AQN79146.1"/>
    </source>
</evidence>
<organism evidence="3 4">
    <name type="scientific">Leuconostoc garlicum</name>
    <dbReference type="NCBI Taxonomy" id="255248"/>
    <lineage>
        <taxon>Bacteria</taxon>
        <taxon>Bacillati</taxon>
        <taxon>Bacillota</taxon>
        <taxon>Bacilli</taxon>
        <taxon>Lactobacillales</taxon>
        <taxon>Lactobacillaceae</taxon>
        <taxon>Leuconostoc</taxon>
    </lineage>
</organism>
<dbReference type="InterPro" id="IPR011992">
    <property type="entry name" value="EF-hand-dom_pair"/>
</dbReference>
<dbReference type="Gene3D" id="3.10.350.10">
    <property type="entry name" value="LysM domain"/>
    <property type="match status" value="2"/>
</dbReference>
<keyword evidence="4" id="KW-1185">Reference proteome</keyword>
<dbReference type="InterPro" id="IPR014044">
    <property type="entry name" value="CAP_dom"/>
</dbReference>
<keyword evidence="1" id="KW-0732">Signal</keyword>
<dbReference type="Gene3D" id="1.10.238.10">
    <property type="entry name" value="EF-hand"/>
    <property type="match status" value="2"/>
</dbReference>
<evidence type="ECO:0000259" key="2">
    <source>
        <dbReference type="PROSITE" id="PS51782"/>
    </source>
</evidence>